<organism evidence="1 2">
    <name type="scientific">Clonostachys byssicola</name>
    <dbReference type="NCBI Taxonomy" id="160290"/>
    <lineage>
        <taxon>Eukaryota</taxon>
        <taxon>Fungi</taxon>
        <taxon>Dikarya</taxon>
        <taxon>Ascomycota</taxon>
        <taxon>Pezizomycotina</taxon>
        <taxon>Sordariomycetes</taxon>
        <taxon>Hypocreomycetidae</taxon>
        <taxon>Hypocreales</taxon>
        <taxon>Bionectriaceae</taxon>
        <taxon>Clonostachys</taxon>
    </lineage>
</organism>
<sequence>MSRDCVIRYAYCPGAHVPGSVIGQVASALDIQYRSEMPFRNEYFDDNQPYVKGRFKPIDMLLSREAFVLAEGVIVDTITGGIGYRNHSVPIGLEYGGEWDEDILWIELDIACADNNLSLKITLGDGKPDFVQSVSVLDRGGFANLPAESPYKGWPNLTYSAPADWQI</sequence>
<proteinExistence type="predicted"/>
<gene>
    <name evidence="1" type="ORF">CBYS24578_00008065</name>
</gene>
<name>A0A9N9UA13_9HYPO</name>
<evidence type="ECO:0000313" key="1">
    <source>
        <dbReference type="EMBL" id="CAG9981057.1"/>
    </source>
</evidence>
<dbReference type="Proteomes" id="UP000754883">
    <property type="component" value="Unassembled WGS sequence"/>
</dbReference>
<reference evidence="1 2" key="2">
    <citation type="submission" date="2021-10" db="EMBL/GenBank/DDBJ databases">
        <authorList>
            <person name="Piombo E."/>
        </authorList>
    </citation>
    <scope>NUCLEOTIDE SEQUENCE [LARGE SCALE GENOMIC DNA]</scope>
</reference>
<evidence type="ECO:0000313" key="2">
    <source>
        <dbReference type="Proteomes" id="UP000754883"/>
    </source>
</evidence>
<comment type="caution">
    <text evidence="1">The sequence shown here is derived from an EMBL/GenBank/DDBJ whole genome shotgun (WGS) entry which is preliminary data.</text>
</comment>
<dbReference type="OrthoDB" id="3034003at2759"/>
<reference evidence="2" key="1">
    <citation type="submission" date="2019-06" db="EMBL/GenBank/DDBJ databases">
        <authorList>
            <person name="Broberg M."/>
        </authorList>
    </citation>
    <scope>NUCLEOTIDE SEQUENCE [LARGE SCALE GENOMIC DNA]</scope>
</reference>
<keyword evidence="2" id="KW-1185">Reference proteome</keyword>
<accession>A0A9N9UA13</accession>
<protein>
    <submittedName>
        <fullName evidence="1">Uncharacterized protein</fullName>
    </submittedName>
</protein>
<dbReference type="EMBL" id="CABFNO020001323">
    <property type="protein sequence ID" value="CAG9981057.1"/>
    <property type="molecule type" value="Genomic_DNA"/>
</dbReference>
<dbReference type="AlphaFoldDB" id="A0A9N9UA13"/>